<evidence type="ECO:0000256" key="4">
    <source>
        <dbReference type="ARBA" id="ARBA00023134"/>
    </source>
</evidence>
<dbReference type="Proteomes" id="UP000077857">
    <property type="component" value="Unassembled WGS sequence"/>
</dbReference>
<evidence type="ECO:0000256" key="5">
    <source>
        <dbReference type="ARBA" id="ARBA00023136"/>
    </source>
</evidence>
<keyword evidence="4" id="KW-0342">GTP-binding</keyword>
<dbReference type="InterPro" id="IPR027094">
    <property type="entry name" value="Mitofusin_fam"/>
</dbReference>
<dbReference type="PANTHER" id="PTHR10465:SF0">
    <property type="entry name" value="SARCALUMENIN"/>
    <property type="match status" value="1"/>
</dbReference>
<accession>A0A177NSQ4</accession>
<evidence type="ECO:0000256" key="1">
    <source>
        <dbReference type="ARBA" id="ARBA00004370"/>
    </source>
</evidence>
<evidence type="ECO:0000313" key="8">
    <source>
        <dbReference type="Proteomes" id="UP000077857"/>
    </source>
</evidence>
<keyword evidence="5" id="KW-0472">Membrane</keyword>
<dbReference type="GO" id="GO:0016020">
    <property type="term" value="C:membrane"/>
    <property type="evidence" value="ECO:0007669"/>
    <property type="project" value="UniProtKB-SubCell"/>
</dbReference>
<evidence type="ECO:0000313" key="7">
    <source>
        <dbReference type="EMBL" id="OAI21025.1"/>
    </source>
</evidence>
<dbReference type="AlphaFoldDB" id="A0A177NSQ4"/>
<reference evidence="7 8" key="1">
    <citation type="submission" date="2016-03" db="EMBL/GenBank/DDBJ databases">
        <authorList>
            <person name="Ploux O."/>
        </authorList>
    </citation>
    <scope>NUCLEOTIDE SEQUENCE [LARGE SCALE GENOMIC DNA]</scope>
    <source>
        <strain evidence="7 8">R-45378</strain>
    </source>
</reference>
<name>A0A177NSQ4_9GAMM</name>
<sequence>MTAIQMHELVNVLEKAKPILNRAFDNDPINKEQVAKRDNLLRKDADKCVMRTIVFGYYNSGKSTLINALLGREEAPVGAVPLTDKVTAYHWRAHELLDSPGIDAPIEHEDVTTRQLQQCHAVIFVIPMNGVIEEQDTWDKLCRLVQEGKTVMIVINDKEGRAELGSADFILFRDQLWKNLQEAAKSYEIQDIPSKVSVHFVKAKSALKAKLENKNKLLEASGLLTLEHHLTTFFNDQLRIVYQSNHRNIQELLDSAEQSLSSKEGNSYCKALVDGKIKIQAEKESLSLNLRESARMAFLQEKTKIAGRISGILTLKEDIPERISREVEKSLDHIGHKLNQQIEEEIGASLSHLEDIDCEFITTISGISTAQTDFNLQSNSFSLYANNSATSEQPQSSSLSDMLNDFKISPAGVGEHVETASLFTLEYGKKFFPELFKGIGTKTMEKWASVAGKYAGPIMSIVTALYSLWQASKSEEEERRAFERQVAAIMTEVNGFLDEACANYLLQVKSTLNELFSPILANIDENVRQAQQESDSDQKDRELLLALRETLDQISV</sequence>
<evidence type="ECO:0000259" key="6">
    <source>
        <dbReference type="Pfam" id="PF01926"/>
    </source>
</evidence>
<dbReference type="GO" id="GO:0005525">
    <property type="term" value="F:GTP binding"/>
    <property type="evidence" value="ECO:0007669"/>
    <property type="project" value="UniProtKB-KW"/>
</dbReference>
<dbReference type="InterPro" id="IPR006073">
    <property type="entry name" value="GTP-bd"/>
</dbReference>
<keyword evidence="2" id="KW-0547">Nucleotide-binding</keyword>
<gene>
    <name evidence="7" type="ORF">A1507_22225</name>
</gene>
<comment type="subcellular location">
    <subcellularLocation>
        <location evidence="1">Membrane</location>
    </subcellularLocation>
</comment>
<dbReference type="EMBL" id="LUUJ01000003">
    <property type="protein sequence ID" value="OAI21025.1"/>
    <property type="molecule type" value="Genomic_DNA"/>
</dbReference>
<keyword evidence="3" id="KW-0378">Hydrolase</keyword>
<dbReference type="SUPFAM" id="SSF52540">
    <property type="entry name" value="P-loop containing nucleoside triphosphate hydrolases"/>
    <property type="match status" value="1"/>
</dbReference>
<organism evidence="7 8">
    <name type="scientific">Methylomonas koyamae</name>
    <dbReference type="NCBI Taxonomy" id="702114"/>
    <lineage>
        <taxon>Bacteria</taxon>
        <taxon>Pseudomonadati</taxon>
        <taxon>Pseudomonadota</taxon>
        <taxon>Gammaproteobacteria</taxon>
        <taxon>Methylococcales</taxon>
        <taxon>Methylococcaceae</taxon>
        <taxon>Methylomonas</taxon>
    </lineage>
</organism>
<dbReference type="InterPro" id="IPR027417">
    <property type="entry name" value="P-loop_NTPase"/>
</dbReference>
<dbReference type="Gene3D" id="3.40.50.300">
    <property type="entry name" value="P-loop containing nucleotide triphosphate hydrolases"/>
    <property type="match status" value="1"/>
</dbReference>
<comment type="caution">
    <text evidence="7">The sequence shown here is derived from an EMBL/GenBank/DDBJ whole genome shotgun (WGS) entry which is preliminary data.</text>
</comment>
<dbReference type="RefSeq" id="WP_064038961.1">
    <property type="nucleotide sequence ID" value="NZ_LUUJ01000003.1"/>
</dbReference>
<evidence type="ECO:0000256" key="2">
    <source>
        <dbReference type="ARBA" id="ARBA00022741"/>
    </source>
</evidence>
<evidence type="ECO:0000256" key="3">
    <source>
        <dbReference type="ARBA" id="ARBA00022801"/>
    </source>
</evidence>
<dbReference type="GO" id="GO:0003924">
    <property type="term" value="F:GTPase activity"/>
    <property type="evidence" value="ECO:0007669"/>
    <property type="project" value="InterPro"/>
</dbReference>
<dbReference type="OrthoDB" id="238366at2"/>
<protein>
    <recommendedName>
        <fullName evidence="6">G domain-containing protein</fullName>
    </recommendedName>
</protein>
<proteinExistence type="predicted"/>
<dbReference type="PANTHER" id="PTHR10465">
    <property type="entry name" value="TRANSMEMBRANE GTPASE FZO1"/>
    <property type="match status" value="1"/>
</dbReference>
<dbReference type="Pfam" id="PF01926">
    <property type="entry name" value="MMR_HSR1"/>
    <property type="match status" value="1"/>
</dbReference>
<feature type="domain" description="G" evidence="6">
    <location>
        <begin position="53"/>
        <end position="156"/>
    </location>
</feature>